<name>A0AA35SDE9_GEOBA</name>
<reference evidence="18" key="1">
    <citation type="submission" date="2023-03" db="EMBL/GenBank/DDBJ databases">
        <authorList>
            <person name="Steffen K."/>
            <person name="Cardenas P."/>
        </authorList>
    </citation>
    <scope>NUCLEOTIDE SEQUENCE</scope>
</reference>
<comment type="similarity">
    <text evidence="2">Belongs to the class-II aminoacyl-tRNA synthetase family.</text>
</comment>
<dbReference type="InterPro" id="IPR012340">
    <property type="entry name" value="NA-bd_OB-fold"/>
</dbReference>
<evidence type="ECO:0000256" key="8">
    <source>
        <dbReference type="ARBA" id="ARBA00022723"/>
    </source>
</evidence>
<sequence length="495" mass="57248">KRGSTVEETKDLIQQRREKLEEIRKFGVEPYPHKYEPTHTSSAIHRDFADIQETPDETQKIRIAGRIMTKRDHGKSSFAHLQDGEGRIQIYVRRDNVGAEPYKIYRRFDTGDIVGAEGTLFRTRTGELTVLVDSIHLLSKSVRPLPEKWHGLQDKQTRYRQRYADLIMNPEVKDVFLKRTRIVQAIRDMLNAQNFIEVETPVLQPIYGGANARPFTTYHNTLEQALYLRIANELYLKRLIVGGFDRVYEFSRDFRNEGMDRDHNPEFTMLELYQAYADYIQIMELTETLIAETAKIIHGTTKIHYQEHELDLTPPWRRLSMVDSVREHSGIDPVPLSADDLYKKAINAGVELVGDETKGKIIAELFDKFVEPKLIQPTFITDHPIEVSPFAKKKPDNPEFVERFEFFICGMEVGNAFSELNDPIDQRQRFLEQASSLEAGDNEAFMVDEDYLRALEYGMPPTGGLGIGIDRLTMLLTNQYSIRDVILFPQMRPES</sequence>
<keyword evidence="13" id="KW-0030">Aminoacyl-tRNA synthetase</keyword>
<evidence type="ECO:0000256" key="4">
    <source>
        <dbReference type="ARBA" id="ARBA00013166"/>
    </source>
</evidence>
<dbReference type="InterPro" id="IPR044136">
    <property type="entry name" value="Lys-tRNA-ligase_II_N"/>
</dbReference>
<feature type="non-terminal residue" evidence="18">
    <location>
        <position position="1"/>
    </location>
</feature>
<dbReference type="SUPFAM" id="SSF55681">
    <property type="entry name" value="Class II aaRS and biotin synthetases"/>
    <property type="match status" value="1"/>
</dbReference>
<dbReference type="InterPro" id="IPR004364">
    <property type="entry name" value="Aa-tRNA-synt_II"/>
</dbReference>
<dbReference type="NCBIfam" id="NF001756">
    <property type="entry name" value="PRK00484.1"/>
    <property type="match status" value="1"/>
</dbReference>
<dbReference type="Gene3D" id="2.40.50.140">
    <property type="entry name" value="Nucleic acid-binding proteins"/>
    <property type="match status" value="1"/>
</dbReference>
<dbReference type="InterPro" id="IPR002313">
    <property type="entry name" value="Lys-tRNA-ligase_II"/>
</dbReference>
<evidence type="ECO:0000256" key="1">
    <source>
        <dbReference type="ARBA" id="ARBA00004496"/>
    </source>
</evidence>
<accession>A0AA35SDE9</accession>
<evidence type="ECO:0000256" key="7">
    <source>
        <dbReference type="ARBA" id="ARBA00022598"/>
    </source>
</evidence>
<comment type="subcellular location">
    <subcellularLocation>
        <location evidence="1">Cytoplasm</location>
    </subcellularLocation>
</comment>
<dbReference type="InterPro" id="IPR045864">
    <property type="entry name" value="aa-tRNA-synth_II/BPL/LPL"/>
</dbReference>
<dbReference type="SUPFAM" id="SSF50249">
    <property type="entry name" value="Nucleic acid-binding proteins"/>
    <property type="match status" value="1"/>
</dbReference>
<dbReference type="GO" id="GO:0046872">
    <property type="term" value="F:metal ion binding"/>
    <property type="evidence" value="ECO:0007669"/>
    <property type="project" value="UniProtKB-KW"/>
</dbReference>
<dbReference type="PANTHER" id="PTHR42918:SF15">
    <property type="entry name" value="LYSINE--TRNA LIGASE, CHLOROPLASTIC_MITOCHONDRIAL"/>
    <property type="match status" value="1"/>
</dbReference>
<evidence type="ECO:0000256" key="15">
    <source>
        <dbReference type="ARBA" id="ARBA00048573"/>
    </source>
</evidence>
<evidence type="ECO:0000256" key="14">
    <source>
        <dbReference type="ARBA" id="ARBA00030563"/>
    </source>
</evidence>
<keyword evidence="9" id="KW-0547">Nucleotide-binding</keyword>
<dbReference type="PANTHER" id="PTHR42918">
    <property type="entry name" value="LYSYL-TRNA SYNTHETASE"/>
    <property type="match status" value="1"/>
</dbReference>
<dbReference type="Pfam" id="PF00152">
    <property type="entry name" value="tRNA-synt_2"/>
    <property type="match status" value="1"/>
</dbReference>
<evidence type="ECO:0000313" key="18">
    <source>
        <dbReference type="EMBL" id="CAI8028035.1"/>
    </source>
</evidence>
<dbReference type="NCBIfam" id="TIGR00499">
    <property type="entry name" value="lysS_bact"/>
    <property type="match status" value="1"/>
</dbReference>
<dbReference type="PROSITE" id="PS50862">
    <property type="entry name" value="AA_TRNA_LIGASE_II"/>
    <property type="match status" value="1"/>
</dbReference>
<dbReference type="Gene3D" id="3.30.930.10">
    <property type="entry name" value="Bira Bifunctional Protein, Domain 2"/>
    <property type="match status" value="1"/>
</dbReference>
<keyword evidence="8" id="KW-0479">Metal-binding</keyword>
<evidence type="ECO:0000259" key="17">
    <source>
        <dbReference type="PROSITE" id="PS50862"/>
    </source>
</evidence>
<evidence type="ECO:0000256" key="9">
    <source>
        <dbReference type="ARBA" id="ARBA00022741"/>
    </source>
</evidence>
<comment type="catalytic activity">
    <reaction evidence="15 16">
        <text>tRNA(Lys) + L-lysine + ATP = L-lysyl-tRNA(Lys) + AMP + diphosphate</text>
        <dbReference type="Rhea" id="RHEA:20792"/>
        <dbReference type="Rhea" id="RHEA-COMP:9696"/>
        <dbReference type="Rhea" id="RHEA-COMP:9697"/>
        <dbReference type="ChEBI" id="CHEBI:30616"/>
        <dbReference type="ChEBI" id="CHEBI:32551"/>
        <dbReference type="ChEBI" id="CHEBI:33019"/>
        <dbReference type="ChEBI" id="CHEBI:78442"/>
        <dbReference type="ChEBI" id="CHEBI:78529"/>
        <dbReference type="ChEBI" id="CHEBI:456215"/>
        <dbReference type="EC" id="6.1.1.6"/>
    </reaction>
</comment>
<dbReference type="FunFam" id="2.40.50.140:FF:000024">
    <property type="entry name" value="Lysine--tRNA ligase"/>
    <property type="match status" value="1"/>
</dbReference>
<feature type="domain" description="Aminoacyl-transfer RNA synthetases class-II family profile" evidence="17">
    <location>
        <begin position="179"/>
        <end position="493"/>
    </location>
</feature>
<dbReference type="InterPro" id="IPR006195">
    <property type="entry name" value="aa-tRNA-synth_II"/>
</dbReference>
<dbReference type="InterPro" id="IPR004365">
    <property type="entry name" value="NA-bd_OB_tRNA"/>
</dbReference>
<protein>
    <recommendedName>
        <fullName evidence="5 16">Lysine--tRNA ligase</fullName>
        <ecNumber evidence="4 16">6.1.1.6</ecNumber>
    </recommendedName>
    <alternativeName>
        <fullName evidence="14 16">Lysyl-tRNA synthetase</fullName>
    </alternativeName>
</protein>
<dbReference type="EC" id="6.1.1.6" evidence="4 16"/>
<evidence type="ECO:0000256" key="13">
    <source>
        <dbReference type="ARBA" id="ARBA00023146"/>
    </source>
</evidence>
<evidence type="ECO:0000256" key="16">
    <source>
        <dbReference type="RuleBase" id="RU003748"/>
    </source>
</evidence>
<dbReference type="GO" id="GO:0000049">
    <property type="term" value="F:tRNA binding"/>
    <property type="evidence" value="ECO:0007669"/>
    <property type="project" value="TreeGrafter"/>
</dbReference>
<dbReference type="GO" id="GO:0004824">
    <property type="term" value="F:lysine-tRNA ligase activity"/>
    <property type="evidence" value="ECO:0007669"/>
    <property type="project" value="UniProtKB-EC"/>
</dbReference>
<dbReference type="GO" id="GO:0005829">
    <property type="term" value="C:cytosol"/>
    <property type="evidence" value="ECO:0007669"/>
    <property type="project" value="TreeGrafter"/>
</dbReference>
<evidence type="ECO:0000256" key="2">
    <source>
        <dbReference type="ARBA" id="ARBA00008226"/>
    </source>
</evidence>
<evidence type="ECO:0000256" key="12">
    <source>
        <dbReference type="ARBA" id="ARBA00022917"/>
    </source>
</evidence>
<organism evidence="18 19">
    <name type="scientific">Geodia barretti</name>
    <name type="common">Barrett's horny sponge</name>
    <dbReference type="NCBI Taxonomy" id="519541"/>
    <lineage>
        <taxon>Eukaryota</taxon>
        <taxon>Metazoa</taxon>
        <taxon>Porifera</taxon>
        <taxon>Demospongiae</taxon>
        <taxon>Heteroscleromorpha</taxon>
        <taxon>Tetractinellida</taxon>
        <taxon>Astrophorina</taxon>
        <taxon>Geodiidae</taxon>
        <taxon>Geodia</taxon>
    </lineage>
</organism>
<dbReference type="GO" id="GO:0005524">
    <property type="term" value="F:ATP binding"/>
    <property type="evidence" value="ECO:0007669"/>
    <property type="project" value="UniProtKB-KW"/>
</dbReference>
<gene>
    <name evidence="18" type="ORF">GBAR_LOCUS15980</name>
</gene>
<evidence type="ECO:0000256" key="10">
    <source>
        <dbReference type="ARBA" id="ARBA00022840"/>
    </source>
</evidence>
<dbReference type="Proteomes" id="UP001174909">
    <property type="component" value="Unassembled WGS sequence"/>
</dbReference>
<evidence type="ECO:0000256" key="6">
    <source>
        <dbReference type="ARBA" id="ARBA00022490"/>
    </source>
</evidence>
<keyword evidence="12" id="KW-0648">Protein biosynthesis</keyword>
<dbReference type="CDD" id="cd04322">
    <property type="entry name" value="LysRS_N"/>
    <property type="match status" value="1"/>
</dbReference>
<evidence type="ECO:0000313" key="19">
    <source>
        <dbReference type="Proteomes" id="UP001174909"/>
    </source>
</evidence>
<dbReference type="CDD" id="cd00775">
    <property type="entry name" value="LysRS_core"/>
    <property type="match status" value="1"/>
</dbReference>
<evidence type="ECO:0000256" key="11">
    <source>
        <dbReference type="ARBA" id="ARBA00022842"/>
    </source>
</evidence>
<keyword evidence="19" id="KW-1185">Reference proteome</keyword>
<evidence type="ECO:0000256" key="5">
    <source>
        <dbReference type="ARBA" id="ARBA00015745"/>
    </source>
</evidence>
<dbReference type="FunFam" id="3.30.930.10:FF:000238">
    <property type="entry name" value="Lysine--tRNA ligase"/>
    <property type="match status" value="1"/>
</dbReference>
<dbReference type="AlphaFoldDB" id="A0AA35SDE9"/>
<dbReference type="Pfam" id="PF01336">
    <property type="entry name" value="tRNA_anti-codon"/>
    <property type="match status" value="1"/>
</dbReference>
<comment type="caution">
    <text evidence="18">The sequence shown here is derived from an EMBL/GenBank/DDBJ whole genome shotgun (WGS) entry which is preliminary data.</text>
</comment>
<dbReference type="InterPro" id="IPR018149">
    <property type="entry name" value="Lys-tRNA-synth_II_C"/>
</dbReference>
<keyword evidence="6" id="KW-0963">Cytoplasm</keyword>
<keyword evidence="7 18" id="KW-0436">Ligase</keyword>
<keyword evidence="11" id="KW-0460">Magnesium</keyword>
<dbReference type="PIRSF" id="PIRSF039101">
    <property type="entry name" value="LysRS2"/>
    <property type="match status" value="1"/>
</dbReference>
<dbReference type="HAMAP" id="MF_00252">
    <property type="entry name" value="Lys_tRNA_synth_class2"/>
    <property type="match status" value="1"/>
</dbReference>
<keyword evidence="10" id="KW-0067">ATP-binding</keyword>
<comment type="subunit">
    <text evidence="3">Homodimer.</text>
</comment>
<dbReference type="EMBL" id="CASHTH010002314">
    <property type="protein sequence ID" value="CAI8028035.1"/>
    <property type="molecule type" value="Genomic_DNA"/>
</dbReference>
<proteinExistence type="inferred from homology"/>
<dbReference type="GO" id="GO:0006430">
    <property type="term" value="P:lysyl-tRNA aminoacylation"/>
    <property type="evidence" value="ECO:0007669"/>
    <property type="project" value="InterPro"/>
</dbReference>
<dbReference type="InterPro" id="IPR034762">
    <property type="entry name" value="Lys-tRNA-ligase_II_bac/euk"/>
</dbReference>
<evidence type="ECO:0000256" key="3">
    <source>
        <dbReference type="ARBA" id="ARBA00011738"/>
    </source>
</evidence>
<dbReference type="PRINTS" id="PR00982">
    <property type="entry name" value="TRNASYNTHLYS"/>
</dbReference>